<feature type="transmembrane region" description="Helical" evidence="2">
    <location>
        <begin position="206"/>
        <end position="229"/>
    </location>
</feature>
<proteinExistence type="predicted"/>
<dbReference type="GO" id="GO:0031267">
    <property type="term" value="F:small GTPase binding"/>
    <property type="evidence" value="ECO:0007669"/>
    <property type="project" value="InterPro"/>
</dbReference>
<evidence type="ECO:0008006" key="5">
    <source>
        <dbReference type="Google" id="ProtNLM"/>
    </source>
</evidence>
<comment type="caution">
    <text evidence="3">The sequence shown here is derived from an EMBL/GenBank/DDBJ whole genome shotgun (WGS) entry which is preliminary data.</text>
</comment>
<feature type="transmembrane region" description="Helical" evidence="2">
    <location>
        <begin position="172"/>
        <end position="194"/>
    </location>
</feature>
<feature type="transmembrane region" description="Helical" evidence="2">
    <location>
        <begin position="139"/>
        <end position="160"/>
    </location>
</feature>
<feature type="region of interest" description="Disordered" evidence="1">
    <location>
        <begin position="1"/>
        <end position="39"/>
    </location>
</feature>
<evidence type="ECO:0000313" key="4">
    <source>
        <dbReference type="Proteomes" id="UP001362899"/>
    </source>
</evidence>
<reference evidence="3 4" key="1">
    <citation type="journal article" date="2023" name="Elife">
        <title>Identification of key yeast species and microbe-microbe interactions impacting larval growth of Drosophila in the wild.</title>
        <authorList>
            <person name="Mure A."/>
            <person name="Sugiura Y."/>
            <person name="Maeda R."/>
            <person name="Honda K."/>
            <person name="Sakurai N."/>
            <person name="Takahashi Y."/>
            <person name="Watada M."/>
            <person name="Katoh T."/>
            <person name="Gotoh A."/>
            <person name="Gotoh Y."/>
            <person name="Taniguchi I."/>
            <person name="Nakamura K."/>
            <person name="Hayashi T."/>
            <person name="Katayama T."/>
            <person name="Uemura T."/>
            <person name="Hattori Y."/>
        </authorList>
    </citation>
    <scope>NUCLEOTIDE SEQUENCE [LARGE SCALE GENOMIC DNA]</scope>
    <source>
        <strain evidence="3 4">SB-73</strain>
    </source>
</reference>
<keyword evidence="2" id="KW-0472">Membrane</keyword>
<protein>
    <recommendedName>
        <fullName evidence="5">Protein YIP</fullName>
    </recommendedName>
</protein>
<feature type="transmembrane region" description="Helical" evidence="2">
    <location>
        <begin position="250"/>
        <end position="275"/>
    </location>
</feature>
<dbReference type="AlphaFoldDB" id="A0AAV5RJD9"/>
<dbReference type="Proteomes" id="UP001362899">
    <property type="component" value="Unassembled WGS sequence"/>
</dbReference>
<dbReference type="PANTHER" id="PTHR12822">
    <property type="entry name" value="PROTEIN YIPF"/>
    <property type="match status" value="1"/>
</dbReference>
<sequence>MSIEPDIVVPDETPLVQPASNTFSQSNASSGPVPGPSNSKPPKVGFFQSLKSAYDVDTSDVLERCLLSVNPSFSSKPYLTNGIVDAEHAVPSTSVMSGKNPDLWGPIWIYFTLVFAVFFAATTSGLYNQVLNETDIQLLTAASGTLFMFTFVAPVCEWLIIHYMDLVPSLTLLQMISLFGYSCTIWVPAVILAGSPLGARAWVGNTAATIIRSFAIFVAFLISAKFVYGNLFKVMTLHASSSVDIKRGKVTMFTVAGVLLHAGLAAAVLVLISIASDDMKSV</sequence>
<keyword evidence="2" id="KW-0812">Transmembrane</keyword>
<accession>A0AAV5RJD9</accession>
<keyword evidence="4" id="KW-1185">Reference proteome</keyword>
<gene>
    <name evidence="3" type="ORF">DASB73_016170</name>
</gene>
<dbReference type="InterPro" id="IPR039765">
    <property type="entry name" value="Yip5/YIPF1/YIPF2"/>
</dbReference>
<dbReference type="GO" id="GO:0016192">
    <property type="term" value="P:vesicle-mediated transport"/>
    <property type="evidence" value="ECO:0007669"/>
    <property type="project" value="InterPro"/>
</dbReference>
<evidence type="ECO:0000313" key="3">
    <source>
        <dbReference type="EMBL" id="GMM50659.1"/>
    </source>
</evidence>
<feature type="compositionally biased region" description="Polar residues" evidence="1">
    <location>
        <begin position="18"/>
        <end position="39"/>
    </location>
</feature>
<evidence type="ECO:0000256" key="1">
    <source>
        <dbReference type="SAM" id="MobiDB-lite"/>
    </source>
</evidence>
<name>A0AAV5RJD9_STABA</name>
<dbReference type="EMBL" id="BTGC01000003">
    <property type="protein sequence ID" value="GMM50659.1"/>
    <property type="molecule type" value="Genomic_DNA"/>
</dbReference>
<organism evidence="3 4">
    <name type="scientific">Starmerella bacillaris</name>
    <name type="common">Yeast</name>
    <name type="synonym">Candida zemplinina</name>
    <dbReference type="NCBI Taxonomy" id="1247836"/>
    <lineage>
        <taxon>Eukaryota</taxon>
        <taxon>Fungi</taxon>
        <taxon>Dikarya</taxon>
        <taxon>Ascomycota</taxon>
        <taxon>Saccharomycotina</taxon>
        <taxon>Dipodascomycetes</taxon>
        <taxon>Dipodascales</taxon>
        <taxon>Trichomonascaceae</taxon>
        <taxon>Starmerella</taxon>
    </lineage>
</organism>
<feature type="transmembrane region" description="Helical" evidence="2">
    <location>
        <begin position="107"/>
        <end position="127"/>
    </location>
</feature>
<dbReference type="PANTHER" id="PTHR12822:SF2">
    <property type="entry name" value="PROTEIN YIPF"/>
    <property type="match status" value="1"/>
</dbReference>
<evidence type="ECO:0000256" key="2">
    <source>
        <dbReference type="SAM" id="Phobius"/>
    </source>
</evidence>
<dbReference type="GO" id="GO:0005794">
    <property type="term" value="C:Golgi apparatus"/>
    <property type="evidence" value="ECO:0007669"/>
    <property type="project" value="InterPro"/>
</dbReference>
<keyword evidence="2" id="KW-1133">Transmembrane helix</keyword>